<dbReference type="EMBL" id="JH711581">
    <property type="protein sequence ID" value="EIW79080.1"/>
    <property type="molecule type" value="Genomic_DNA"/>
</dbReference>
<dbReference type="SUPFAM" id="SSF51905">
    <property type="entry name" value="FAD/NAD(P)-binding domain"/>
    <property type="match status" value="1"/>
</dbReference>
<dbReference type="GO" id="GO:0004497">
    <property type="term" value="F:monooxygenase activity"/>
    <property type="evidence" value="ECO:0007669"/>
    <property type="project" value="TreeGrafter"/>
</dbReference>
<dbReference type="GO" id="GO:0050660">
    <property type="term" value="F:flavin adenine dinucleotide binding"/>
    <property type="evidence" value="ECO:0007669"/>
    <property type="project" value="TreeGrafter"/>
</dbReference>
<dbReference type="Pfam" id="PF13738">
    <property type="entry name" value="Pyr_redox_3"/>
    <property type="match status" value="1"/>
</dbReference>
<proteinExistence type="predicted"/>
<evidence type="ECO:0000313" key="2">
    <source>
        <dbReference type="EMBL" id="EIW79080.1"/>
    </source>
</evidence>
<keyword evidence="3" id="KW-1185">Reference proteome</keyword>
<dbReference type="InterPro" id="IPR050982">
    <property type="entry name" value="Auxin_biosynth/cation_transpt"/>
</dbReference>
<dbReference type="OMA" id="LLELNIW"/>
<comment type="caution">
    <text evidence="2">The sequence shown here is derived from an EMBL/GenBank/DDBJ whole genome shotgun (WGS) entry which is preliminary data.</text>
</comment>
<name>A0A5M3MJG7_CONPW</name>
<evidence type="ECO:0000313" key="3">
    <source>
        <dbReference type="Proteomes" id="UP000053558"/>
    </source>
</evidence>
<dbReference type="Proteomes" id="UP000053558">
    <property type="component" value="Unassembled WGS sequence"/>
</dbReference>
<protein>
    <submittedName>
        <fullName evidence="2">FAD/NAD(P)-binding domain-containing protein</fullName>
    </submittedName>
</protein>
<accession>A0A5M3MJG7</accession>
<dbReference type="OrthoDB" id="74360at2759"/>
<dbReference type="KEGG" id="cput:CONPUDRAFT_145252"/>
<dbReference type="PRINTS" id="PR00411">
    <property type="entry name" value="PNDRDTASEI"/>
</dbReference>
<dbReference type="InterPro" id="IPR036188">
    <property type="entry name" value="FAD/NAD-bd_sf"/>
</dbReference>
<dbReference type="GeneID" id="19202047"/>
<organism evidence="2 3">
    <name type="scientific">Coniophora puteana (strain RWD-64-598)</name>
    <name type="common">Brown rot fungus</name>
    <dbReference type="NCBI Taxonomy" id="741705"/>
    <lineage>
        <taxon>Eukaryota</taxon>
        <taxon>Fungi</taxon>
        <taxon>Dikarya</taxon>
        <taxon>Basidiomycota</taxon>
        <taxon>Agaricomycotina</taxon>
        <taxon>Agaricomycetes</taxon>
        <taxon>Agaricomycetidae</taxon>
        <taxon>Boletales</taxon>
        <taxon>Coniophorineae</taxon>
        <taxon>Coniophoraceae</taxon>
        <taxon>Coniophora</taxon>
    </lineage>
</organism>
<dbReference type="PANTHER" id="PTHR43539:SF68">
    <property type="entry name" value="FLAVIN-BINDING MONOOXYGENASE-LIKE PROTEIN (AFU_ORTHOLOGUE AFUA_4G09220)"/>
    <property type="match status" value="1"/>
</dbReference>
<dbReference type="Gene3D" id="3.50.50.60">
    <property type="entry name" value="FAD/NAD(P)-binding domain"/>
    <property type="match status" value="1"/>
</dbReference>
<dbReference type="AlphaFoldDB" id="A0A5M3MJG7"/>
<dbReference type="PANTHER" id="PTHR43539">
    <property type="entry name" value="FLAVIN-BINDING MONOOXYGENASE-LIKE PROTEIN (AFU_ORTHOLOGUE AFUA_4G09220)"/>
    <property type="match status" value="1"/>
</dbReference>
<dbReference type="RefSeq" id="XP_007770805.1">
    <property type="nucleotide sequence ID" value="XM_007772615.1"/>
</dbReference>
<reference evidence="3" key="1">
    <citation type="journal article" date="2012" name="Science">
        <title>The Paleozoic origin of enzymatic lignin decomposition reconstructed from 31 fungal genomes.</title>
        <authorList>
            <person name="Floudas D."/>
            <person name="Binder M."/>
            <person name="Riley R."/>
            <person name="Barry K."/>
            <person name="Blanchette R.A."/>
            <person name="Henrissat B."/>
            <person name="Martinez A.T."/>
            <person name="Otillar R."/>
            <person name="Spatafora J.W."/>
            <person name="Yadav J.S."/>
            <person name="Aerts A."/>
            <person name="Benoit I."/>
            <person name="Boyd A."/>
            <person name="Carlson A."/>
            <person name="Copeland A."/>
            <person name="Coutinho P.M."/>
            <person name="de Vries R.P."/>
            <person name="Ferreira P."/>
            <person name="Findley K."/>
            <person name="Foster B."/>
            <person name="Gaskell J."/>
            <person name="Glotzer D."/>
            <person name="Gorecki P."/>
            <person name="Heitman J."/>
            <person name="Hesse C."/>
            <person name="Hori C."/>
            <person name="Igarashi K."/>
            <person name="Jurgens J.A."/>
            <person name="Kallen N."/>
            <person name="Kersten P."/>
            <person name="Kohler A."/>
            <person name="Kuees U."/>
            <person name="Kumar T.K.A."/>
            <person name="Kuo A."/>
            <person name="LaButti K."/>
            <person name="Larrondo L.F."/>
            <person name="Lindquist E."/>
            <person name="Ling A."/>
            <person name="Lombard V."/>
            <person name="Lucas S."/>
            <person name="Lundell T."/>
            <person name="Martin R."/>
            <person name="McLaughlin D.J."/>
            <person name="Morgenstern I."/>
            <person name="Morin E."/>
            <person name="Murat C."/>
            <person name="Nagy L.G."/>
            <person name="Nolan M."/>
            <person name="Ohm R.A."/>
            <person name="Patyshakuliyeva A."/>
            <person name="Rokas A."/>
            <person name="Ruiz-Duenas F.J."/>
            <person name="Sabat G."/>
            <person name="Salamov A."/>
            <person name="Samejima M."/>
            <person name="Schmutz J."/>
            <person name="Slot J.C."/>
            <person name="St John F."/>
            <person name="Stenlid J."/>
            <person name="Sun H."/>
            <person name="Sun S."/>
            <person name="Syed K."/>
            <person name="Tsang A."/>
            <person name="Wiebenga A."/>
            <person name="Young D."/>
            <person name="Pisabarro A."/>
            <person name="Eastwood D.C."/>
            <person name="Martin F."/>
            <person name="Cullen D."/>
            <person name="Grigoriev I.V."/>
            <person name="Hibbett D.S."/>
        </authorList>
    </citation>
    <scope>NUCLEOTIDE SEQUENCE [LARGE SCALE GENOMIC DNA]</scope>
    <source>
        <strain evidence="3">RWD-64-598 SS2</strain>
    </source>
</reference>
<keyword evidence="1" id="KW-0560">Oxidoreductase</keyword>
<sequence length="606" mass="68108">MQGESHQLPTLDLLQVSELPDVDAVAVARGWFSSFKTALASSDVDAVVQHFYGDGFWVDNLALTWDYRTFRGLDSIRKLLGARLKDVDIGGLQLEEDEFRGPQLQRPYPDVALLRLCFSFTTGVGRGTGVCNLVPFPEGTWRAYTMFTMLESLAGFLEQIDHLRPRGGEHGTYEDLRRRELEVEDNSRTVLIVGAGHSGLMTAARLKCLGIDSLIIDRQERVGDMWRKRYKFLSLHSTPYYNEMPYMPFPATWPRYSSGYEMGEWLEAYAKFLRLNVWTSSKVLKATWDDSQKRWTIEIDRGGREIRTLTVKHLMFATGLTGPPKVPEVKDMDVFKGKVFHAAQFTSARDHIGNCKKAVVVGACLSGHDVAHDFYEAGMDVTMYQRSATIILSHPPADEVLGAYFLQGFPTEVADIYLNYLPLKTRFQMAQRRTRQVASTIDKELIENLENAGFKTTLGPGDAGFGPLLLTPRGGGHYINTGTSQLIIDGRIKVKNGSAIAHMTERGIAFEDGTELEADIVVFATGFKDQRTEMWGVLDKEVGERVPPIWGVNEEGFMPANWRPCEVENLWFGIGGFAASRFYSKLFALRLKAIEEGLYDKPDLGF</sequence>
<gene>
    <name evidence="2" type="ORF">CONPUDRAFT_145252</name>
</gene>
<evidence type="ECO:0000256" key="1">
    <source>
        <dbReference type="ARBA" id="ARBA00023002"/>
    </source>
</evidence>